<gene>
    <name evidence="23" type="ORF">H6P81_020084</name>
</gene>
<comment type="subcellular location">
    <subcellularLocation>
        <location evidence="1">Cell membrane</location>
        <topology evidence="1">Single-pass membrane protein</topology>
    </subcellularLocation>
</comment>
<keyword evidence="4" id="KW-1003">Cell membrane</keyword>
<sequence length="963" mass="106173">MAAKAALSIPLILIFYYVSLLLIPCYEATHPADQYSSSSQYFTLMKQSFAGDSLSRWDVAPGVHPCNYTGVACDEDGRVTALDLLGWSLEGHLPPGICSHFPRLRILRLGHNLIRGGFPAGITDCSFLQELDLGRTNLTGAVPDLSPLFSLRVLNMSYNLLSGDFPVSFANLTELRVVDFNENPNFSMWKLPREVTKLRKLRRMILTTCSLWGTIPAFVGNLTSLYDLELSGNYLVGSIPPEIGNLKNLQLLELYYNQLTGSLPEELGNLSRLTDIDASVNRLTGVIPERVCRLPKLRVLQLYNNSLIGGIPQAIGNSTTLTTLSLYENSLSGELPRNLGKFSKLNVLDVSENRLRGELPPEVCRGGNLQYFLVLDNQFSGEIPAEYANCEPLLRFRVSSNRLGGYVPESILGLPHVYIIDLGYNGFVGSLPKSIGNARNLSTLILKNNRLSGPLPPEIARATNLIKIDFSDNFFSGPIPSEIGRLRKLNLLYLQGNQFVSAIPESLSALNSLNVLNLSNNNLTGRIPESLCDLLPNSLIFSNNQLSGPVPLPLLNEGLIDSFSGNPGLCVNNPTFLNSSGSVQNISVCPKPNKLGVKRLNRIWVIAISVSVVVLGLLLFLKRWLTREKQVIDQEGLTSWSSFSYDVRSFHKVSFDQREIVDALIDKNIVGRGGSGTVYKIELGSGQLVAVKKLWTKKTKDPSPDGELFPADRELKAEVETLGNIRHKNIVKLYCCFTNSDSNLLVYEYMPNGNLWDALHRGKGVLDWPTRHGIALGVAQGLAYLHHDLLPPIIHRDIKSTNILLNAEFQPKVADFGVAKVLQARGGKDSSTTVIAGTYGYLAPEYAYSSKATVKCDVYSFGVVLMELITGRKPIESEFGENKNIIFWVSQKVSTKEGAIDVLDKRLGGSFTDEMIQVLRIAIRCTCNTPSHRPTMNEVVLQLTEAEPCRLEAALPTLPKAKL</sequence>
<dbReference type="PROSITE" id="PS50011">
    <property type="entry name" value="PROTEIN_KINASE_DOM"/>
    <property type="match status" value="1"/>
</dbReference>
<evidence type="ECO:0000256" key="1">
    <source>
        <dbReference type="ARBA" id="ARBA00004162"/>
    </source>
</evidence>
<dbReference type="InterPro" id="IPR003591">
    <property type="entry name" value="Leu-rich_rpt_typical-subtyp"/>
</dbReference>
<keyword evidence="6" id="KW-0597">Phosphoprotein</keyword>
<evidence type="ECO:0000256" key="2">
    <source>
        <dbReference type="ARBA" id="ARBA00008684"/>
    </source>
</evidence>
<evidence type="ECO:0000256" key="3">
    <source>
        <dbReference type="ARBA" id="ARBA00022473"/>
    </source>
</evidence>
<dbReference type="Pfam" id="PF08263">
    <property type="entry name" value="LRRNT_2"/>
    <property type="match status" value="1"/>
</dbReference>
<dbReference type="InterPro" id="IPR001611">
    <property type="entry name" value="Leu-rich_rpt"/>
</dbReference>
<keyword evidence="18" id="KW-0325">Glycoprotein</keyword>
<dbReference type="Pfam" id="PF00069">
    <property type="entry name" value="Pkinase"/>
    <property type="match status" value="1"/>
</dbReference>
<feature type="transmembrane region" description="Helical" evidence="20">
    <location>
        <begin position="603"/>
        <end position="621"/>
    </location>
</feature>
<keyword evidence="12 19" id="KW-0547">Nucleotide-binding</keyword>
<keyword evidence="15 20" id="KW-1133">Transmembrane helix</keyword>
<evidence type="ECO:0000256" key="12">
    <source>
        <dbReference type="ARBA" id="ARBA00022741"/>
    </source>
</evidence>
<dbReference type="AlphaFoldDB" id="A0AAV7DUI4"/>
<evidence type="ECO:0000256" key="13">
    <source>
        <dbReference type="ARBA" id="ARBA00022777"/>
    </source>
</evidence>
<reference evidence="23 24" key="1">
    <citation type="submission" date="2021-07" db="EMBL/GenBank/DDBJ databases">
        <title>The Aristolochia fimbriata genome: insights into angiosperm evolution, floral development and chemical biosynthesis.</title>
        <authorList>
            <person name="Jiao Y."/>
        </authorList>
    </citation>
    <scope>NUCLEOTIDE SEQUENCE [LARGE SCALE GENOMIC DNA]</scope>
    <source>
        <strain evidence="23">IBCAS-2021</strain>
        <tissue evidence="23">Leaf</tissue>
    </source>
</reference>
<dbReference type="SUPFAM" id="SSF56112">
    <property type="entry name" value="Protein kinase-like (PK-like)"/>
    <property type="match status" value="1"/>
</dbReference>
<dbReference type="PANTHER" id="PTHR48056">
    <property type="entry name" value="LRR RECEPTOR-LIKE SERINE/THREONINE-PROTEIN KINASE-RELATED"/>
    <property type="match status" value="1"/>
</dbReference>
<keyword evidence="11" id="KW-0677">Repeat</keyword>
<keyword evidence="3" id="KW-0217">Developmental protein</keyword>
<dbReference type="InterPro" id="IPR013210">
    <property type="entry name" value="LRR_N_plant-typ"/>
</dbReference>
<dbReference type="Proteomes" id="UP000825729">
    <property type="component" value="Unassembled WGS sequence"/>
</dbReference>
<evidence type="ECO:0000256" key="20">
    <source>
        <dbReference type="SAM" id="Phobius"/>
    </source>
</evidence>
<dbReference type="InterPro" id="IPR032675">
    <property type="entry name" value="LRR_dom_sf"/>
</dbReference>
<keyword evidence="5" id="KW-0723">Serine/threonine-protein kinase</keyword>
<dbReference type="FunFam" id="1.10.510.10:FF:000632">
    <property type="entry name" value="leucine-rich repeat receptor-like protein kinase TDR"/>
    <property type="match status" value="1"/>
</dbReference>
<keyword evidence="14 19" id="KW-0067">ATP-binding</keyword>
<keyword evidence="7" id="KW-0433">Leucine-rich repeat</keyword>
<dbReference type="GO" id="GO:0009791">
    <property type="term" value="P:post-embryonic development"/>
    <property type="evidence" value="ECO:0007669"/>
    <property type="project" value="UniProtKB-ARBA"/>
</dbReference>
<evidence type="ECO:0000256" key="15">
    <source>
        <dbReference type="ARBA" id="ARBA00022989"/>
    </source>
</evidence>
<evidence type="ECO:0000256" key="14">
    <source>
        <dbReference type="ARBA" id="ARBA00022840"/>
    </source>
</evidence>
<dbReference type="InterPro" id="IPR011009">
    <property type="entry name" value="Kinase-like_dom_sf"/>
</dbReference>
<dbReference type="Gene3D" id="1.10.510.10">
    <property type="entry name" value="Transferase(Phosphotransferase) domain 1"/>
    <property type="match status" value="1"/>
</dbReference>
<dbReference type="FunFam" id="3.80.10.10:FF:000515">
    <property type="entry name" value="Leucine-rich repeat receptor-like protein kinase"/>
    <property type="match status" value="1"/>
</dbReference>
<evidence type="ECO:0000256" key="16">
    <source>
        <dbReference type="ARBA" id="ARBA00023136"/>
    </source>
</evidence>
<dbReference type="InterPro" id="IPR017441">
    <property type="entry name" value="Protein_kinase_ATP_BS"/>
</dbReference>
<feature type="binding site" evidence="19">
    <location>
        <position position="693"/>
    </location>
    <ligand>
        <name>ATP</name>
        <dbReference type="ChEBI" id="CHEBI:30616"/>
    </ligand>
</feature>
<comment type="similarity">
    <text evidence="2">Belongs to the protein kinase superfamily. Ser/Thr protein kinase family.</text>
</comment>
<evidence type="ECO:0000256" key="7">
    <source>
        <dbReference type="ARBA" id="ARBA00022614"/>
    </source>
</evidence>
<dbReference type="SUPFAM" id="SSF52047">
    <property type="entry name" value="RNI-like"/>
    <property type="match status" value="1"/>
</dbReference>
<dbReference type="GO" id="GO:0005524">
    <property type="term" value="F:ATP binding"/>
    <property type="evidence" value="ECO:0007669"/>
    <property type="project" value="UniProtKB-UniRule"/>
</dbReference>
<protein>
    <recommendedName>
        <fullName evidence="22">Protein kinase domain-containing protein</fullName>
    </recommendedName>
</protein>
<keyword evidence="24" id="KW-1185">Reference proteome</keyword>
<dbReference type="GO" id="GO:0048367">
    <property type="term" value="P:shoot system development"/>
    <property type="evidence" value="ECO:0007669"/>
    <property type="project" value="UniProtKB-ARBA"/>
</dbReference>
<keyword evidence="13" id="KW-0418">Kinase</keyword>
<dbReference type="PANTHER" id="PTHR48056:SF81">
    <property type="entry name" value="RECEPTOR PROTEIN-TYROSINE KINASE CEPR1"/>
    <property type="match status" value="1"/>
</dbReference>
<dbReference type="PROSITE" id="PS00107">
    <property type="entry name" value="PROTEIN_KINASE_ATP"/>
    <property type="match status" value="1"/>
</dbReference>
<keyword evidence="17" id="KW-0675">Receptor</keyword>
<dbReference type="GO" id="GO:0005886">
    <property type="term" value="C:plasma membrane"/>
    <property type="evidence" value="ECO:0007669"/>
    <property type="project" value="UniProtKB-SubCell"/>
</dbReference>
<evidence type="ECO:0000313" key="23">
    <source>
        <dbReference type="EMBL" id="KAG9439919.1"/>
    </source>
</evidence>
<evidence type="ECO:0000256" key="18">
    <source>
        <dbReference type="ARBA" id="ARBA00023180"/>
    </source>
</evidence>
<organism evidence="23 24">
    <name type="scientific">Aristolochia fimbriata</name>
    <name type="common">White veined hardy Dutchman's pipe vine</name>
    <dbReference type="NCBI Taxonomy" id="158543"/>
    <lineage>
        <taxon>Eukaryota</taxon>
        <taxon>Viridiplantae</taxon>
        <taxon>Streptophyta</taxon>
        <taxon>Embryophyta</taxon>
        <taxon>Tracheophyta</taxon>
        <taxon>Spermatophyta</taxon>
        <taxon>Magnoliopsida</taxon>
        <taxon>Magnoliidae</taxon>
        <taxon>Piperales</taxon>
        <taxon>Aristolochiaceae</taxon>
        <taxon>Aristolochia</taxon>
    </lineage>
</organism>
<evidence type="ECO:0000259" key="22">
    <source>
        <dbReference type="PROSITE" id="PS50011"/>
    </source>
</evidence>
<keyword evidence="16 20" id="KW-0472">Membrane</keyword>
<dbReference type="Gene3D" id="3.80.10.10">
    <property type="entry name" value="Ribonuclease Inhibitor"/>
    <property type="match status" value="3"/>
</dbReference>
<name>A0AAV7DUI4_ARIFI</name>
<dbReference type="InterPro" id="IPR000719">
    <property type="entry name" value="Prot_kinase_dom"/>
</dbReference>
<comment type="caution">
    <text evidence="23">The sequence shown here is derived from an EMBL/GenBank/DDBJ whole genome shotgun (WGS) entry which is preliminary data.</text>
</comment>
<evidence type="ECO:0000256" key="17">
    <source>
        <dbReference type="ARBA" id="ARBA00023170"/>
    </source>
</evidence>
<feature type="domain" description="Protein kinase" evidence="22">
    <location>
        <begin position="664"/>
        <end position="958"/>
    </location>
</feature>
<dbReference type="GO" id="GO:1905393">
    <property type="term" value="P:plant organ formation"/>
    <property type="evidence" value="ECO:0007669"/>
    <property type="project" value="UniProtKB-ARBA"/>
</dbReference>
<dbReference type="EMBL" id="JAINDJ010000008">
    <property type="protein sequence ID" value="KAG9439919.1"/>
    <property type="molecule type" value="Genomic_DNA"/>
</dbReference>
<dbReference type="SUPFAM" id="SSF52058">
    <property type="entry name" value="L domain-like"/>
    <property type="match status" value="1"/>
</dbReference>
<proteinExistence type="inferred from homology"/>
<dbReference type="InterPro" id="IPR050647">
    <property type="entry name" value="Plant_LRR-RLKs"/>
</dbReference>
<accession>A0AAV7DUI4</accession>
<evidence type="ECO:0000313" key="24">
    <source>
        <dbReference type="Proteomes" id="UP000825729"/>
    </source>
</evidence>
<dbReference type="SMART" id="SM00369">
    <property type="entry name" value="LRR_TYP"/>
    <property type="match status" value="8"/>
</dbReference>
<evidence type="ECO:0000256" key="11">
    <source>
        <dbReference type="ARBA" id="ARBA00022737"/>
    </source>
</evidence>
<evidence type="ECO:0000256" key="21">
    <source>
        <dbReference type="SAM" id="SignalP"/>
    </source>
</evidence>
<feature type="chain" id="PRO_5043787227" description="Protein kinase domain-containing protein" evidence="21">
    <location>
        <begin position="29"/>
        <end position="963"/>
    </location>
</feature>
<dbReference type="PROSITE" id="PS00108">
    <property type="entry name" value="PROTEIN_KINASE_ST"/>
    <property type="match status" value="1"/>
</dbReference>
<evidence type="ECO:0000256" key="9">
    <source>
        <dbReference type="ARBA" id="ARBA00022692"/>
    </source>
</evidence>
<evidence type="ECO:0000256" key="8">
    <source>
        <dbReference type="ARBA" id="ARBA00022679"/>
    </source>
</evidence>
<keyword evidence="9 20" id="KW-0812">Transmembrane</keyword>
<keyword evidence="10 21" id="KW-0732">Signal</keyword>
<feature type="signal peptide" evidence="21">
    <location>
        <begin position="1"/>
        <end position="28"/>
    </location>
</feature>
<dbReference type="InterPro" id="IPR008271">
    <property type="entry name" value="Ser/Thr_kinase_AS"/>
</dbReference>
<evidence type="ECO:0000256" key="19">
    <source>
        <dbReference type="PROSITE-ProRule" id="PRU10141"/>
    </source>
</evidence>
<dbReference type="FunFam" id="3.30.200.20:FF:000530">
    <property type="entry name" value="receptor protein-tyrosine kinase CEPR1"/>
    <property type="match status" value="1"/>
</dbReference>
<dbReference type="Gene3D" id="3.30.200.20">
    <property type="entry name" value="Phosphorylase Kinase, domain 1"/>
    <property type="match status" value="1"/>
</dbReference>
<evidence type="ECO:0000256" key="6">
    <source>
        <dbReference type="ARBA" id="ARBA00022553"/>
    </source>
</evidence>
<dbReference type="GO" id="GO:0004674">
    <property type="term" value="F:protein serine/threonine kinase activity"/>
    <property type="evidence" value="ECO:0007669"/>
    <property type="project" value="UniProtKB-KW"/>
</dbReference>
<evidence type="ECO:0000256" key="4">
    <source>
        <dbReference type="ARBA" id="ARBA00022475"/>
    </source>
</evidence>
<keyword evidence="8" id="KW-0808">Transferase</keyword>
<dbReference type="GO" id="GO:0048608">
    <property type="term" value="P:reproductive structure development"/>
    <property type="evidence" value="ECO:0007669"/>
    <property type="project" value="UniProtKB-ARBA"/>
</dbReference>
<dbReference type="FunFam" id="3.80.10.10:FF:000330">
    <property type="entry name" value="Receptor protein-tyrosine kinase CEPR1"/>
    <property type="match status" value="1"/>
</dbReference>
<evidence type="ECO:0000256" key="10">
    <source>
        <dbReference type="ARBA" id="ARBA00022729"/>
    </source>
</evidence>
<evidence type="ECO:0000256" key="5">
    <source>
        <dbReference type="ARBA" id="ARBA00022527"/>
    </source>
</evidence>
<dbReference type="SMART" id="SM00220">
    <property type="entry name" value="S_TKc"/>
    <property type="match status" value="1"/>
</dbReference>
<dbReference type="Pfam" id="PF00560">
    <property type="entry name" value="LRR_1"/>
    <property type="match status" value="9"/>
</dbReference>